<dbReference type="PANTHER" id="PTHR47501">
    <property type="entry name" value="TRANSPOSASE-RELATED"/>
    <property type="match status" value="1"/>
</dbReference>
<evidence type="ECO:0000256" key="2">
    <source>
        <dbReference type="SAM" id="MobiDB-lite"/>
    </source>
</evidence>
<evidence type="ECO:0000313" key="4">
    <source>
        <dbReference type="EMBL" id="SSX33003.1"/>
    </source>
</evidence>
<dbReference type="GO" id="GO:0046983">
    <property type="term" value="F:protein dimerization activity"/>
    <property type="evidence" value="ECO:0007669"/>
    <property type="project" value="InterPro"/>
</dbReference>
<accession>A0A336MW95</accession>
<dbReference type="AlphaFoldDB" id="A0A336MW95"/>
<feature type="region of interest" description="Disordered" evidence="2">
    <location>
        <begin position="62"/>
        <end position="87"/>
    </location>
</feature>
<protein>
    <submittedName>
        <fullName evidence="4">CSON005780 protein</fullName>
    </submittedName>
</protein>
<proteinExistence type="predicted"/>
<dbReference type="Pfam" id="PF05699">
    <property type="entry name" value="Dimer_Tnp_hAT"/>
    <property type="match status" value="1"/>
</dbReference>
<feature type="region of interest" description="Disordered" evidence="2">
    <location>
        <begin position="539"/>
        <end position="562"/>
    </location>
</feature>
<name>A0A336MW95_CULSO</name>
<dbReference type="InterPro" id="IPR008906">
    <property type="entry name" value="HATC_C_dom"/>
</dbReference>
<feature type="domain" description="HAT C-terminal dimerisation" evidence="3">
    <location>
        <begin position="584"/>
        <end position="642"/>
    </location>
</feature>
<dbReference type="PANTHER" id="PTHR47501:SF5">
    <property type="entry name" value="HAT C-TERMINAL DIMERISATION DOMAIN-CONTAINING PROTEIN"/>
    <property type="match status" value="1"/>
</dbReference>
<reference evidence="4" key="1">
    <citation type="submission" date="2018-07" db="EMBL/GenBank/DDBJ databases">
        <authorList>
            <person name="Quirk P.G."/>
            <person name="Krulwich T.A."/>
        </authorList>
    </citation>
    <scope>NUCLEOTIDE SEQUENCE</scope>
</reference>
<dbReference type="EMBL" id="UFQT01002239">
    <property type="protein sequence ID" value="SSX33003.1"/>
    <property type="molecule type" value="Genomic_DNA"/>
</dbReference>
<gene>
    <name evidence="4" type="primary">CSON005780</name>
</gene>
<feature type="compositionally biased region" description="Low complexity" evidence="2">
    <location>
        <begin position="71"/>
        <end position="81"/>
    </location>
</feature>
<feature type="compositionally biased region" description="Low complexity" evidence="2">
    <location>
        <begin position="543"/>
        <end position="555"/>
    </location>
</feature>
<sequence length="647" mass="74829">MENSNLPKAYKIFFAEASEENINEKSYKVKCILTPCKDNEEQKSFHVSKSSTCNLRRHLTNFHPEKLNQESSNSASSPGPSSRRKRGSDFDEALIDFIVEDLETFSKVERPSFKKLILEASKSPVPINISSRPTIMAKLQKRHQHMTETLKDILAKQTSLCLTADCWSSRRSIVCIDHDMYMFVKKNSCANNIEPNVICRSYLGCTLHWIDNISLLRKSCTLSCTRIEGRHTYDILAKEIHNTIVKYNITQNATHTVTDNASNFGKAFRICTEENFIAYNNMIHNEDSEVNLTGVEINDILKMMDSNDDNFIILPKHIRCMAHTFNLCATNDLNKELEKNPQINLIHVGLLKKSQKLWNAQNTSTVKADFLKEKLKKTLKTPSVTRWNSLYDSLKDLLQIIENNKNDIEDAMNYLKLNMFSATEIKYLSDFIQAFEPVAIALDIIQGETDIYFGMTVPLIIKTRNNLIKIQQRNEPYIKFLSSILITSIDNRFQHLLNKKELLVATVLHPKFKFKFIEKHLPEKLEELKMTVKNEYNKVNEISSESPEPTQSSQSFWDSEDENSQNDSIEYEHYFFSSVSCIEVLKEKKYKNIKKLFLLYNTALPSSASVERLFSVAKRVLTPERMRISDENFEMQLLLHQNAEFLK</sequence>
<keyword evidence="1" id="KW-0175">Coiled coil</keyword>
<dbReference type="SUPFAM" id="SSF53098">
    <property type="entry name" value="Ribonuclease H-like"/>
    <property type="match status" value="1"/>
</dbReference>
<evidence type="ECO:0000256" key="1">
    <source>
        <dbReference type="SAM" id="Coils"/>
    </source>
</evidence>
<feature type="coiled-coil region" evidence="1">
    <location>
        <begin position="391"/>
        <end position="418"/>
    </location>
</feature>
<dbReference type="VEuPathDB" id="VectorBase:CSON005780"/>
<organism evidence="4">
    <name type="scientific">Culicoides sonorensis</name>
    <name type="common">Biting midge</name>
    <dbReference type="NCBI Taxonomy" id="179676"/>
    <lineage>
        <taxon>Eukaryota</taxon>
        <taxon>Metazoa</taxon>
        <taxon>Ecdysozoa</taxon>
        <taxon>Arthropoda</taxon>
        <taxon>Hexapoda</taxon>
        <taxon>Insecta</taxon>
        <taxon>Pterygota</taxon>
        <taxon>Neoptera</taxon>
        <taxon>Endopterygota</taxon>
        <taxon>Diptera</taxon>
        <taxon>Nematocera</taxon>
        <taxon>Chironomoidea</taxon>
        <taxon>Ceratopogonidae</taxon>
        <taxon>Ceratopogoninae</taxon>
        <taxon>Culicoides</taxon>
        <taxon>Monoculicoides</taxon>
    </lineage>
</organism>
<dbReference type="InterPro" id="IPR012337">
    <property type="entry name" value="RNaseH-like_sf"/>
</dbReference>
<evidence type="ECO:0000259" key="3">
    <source>
        <dbReference type="Pfam" id="PF05699"/>
    </source>
</evidence>